<dbReference type="InterPro" id="IPR036249">
    <property type="entry name" value="Thioredoxin-like_sf"/>
</dbReference>
<dbReference type="HOGENOM" id="CLU_116644_2_0_9"/>
<keyword evidence="5" id="KW-1185">Reference proteome</keyword>
<dbReference type="InterPro" id="IPR006660">
    <property type="entry name" value="Arsenate_reductase-like"/>
</dbReference>
<dbReference type="PROSITE" id="PS51353">
    <property type="entry name" value="ARSC"/>
    <property type="match status" value="1"/>
</dbReference>
<comment type="similarity">
    <text evidence="3">Belongs to the ArsC family.</text>
</comment>
<gene>
    <name evidence="4" type="ORF">HMPREF0446_00642</name>
</gene>
<reference evidence="4" key="2">
    <citation type="submission" date="2011-10" db="EMBL/GenBank/DDBJ databases">
        <title>The Genome Sequence of Granulicatella elegans ATCC 700633.</title>
        <authorList>
            <consortium name="The Broad Institute Genome Sequencing Platform"/>
            <consortium name="The Broad Institute Genome Sequencing Center for Infectious Disease"/>
            <person name="Earl A."/>
            <person name="Ward D."/>
            <person name="Feldgarden M."/>
            <person name="Gevers D."/>
            <person name="Sibley C.D."/>
            <person name="Field T.R."/>
            <person name="Grinwis M."/>
            <person name="Eshaghurshan C.S."/>
            <person name="Surette M.G."/>
            <person name="Young S.K."/>
            <person name="Zeng Q."/>
            <person name="Gargeya S."/>
            <person name="Fitzgerald M."/>
            <person name="Haas B."/>
            <person name="Abouelleil A."/>
            <person name="Alvarado L."/>
            <person name="Arachchi H.M."/>
            <person name="Berlin A."/>
            <person name="Brown A."/>
            <person name="Chapman S.B."/>
            <person name="Chen Z."/>
            <person name="Dunbar C."/>
            <person name="Freedman E."/>
            <person name="Gearin G."/>
            <person name="Goldberg J."/>
            <person name="Griggs A."/>
            <person name="Gujja S."/>
            <person name="Heiman D."/>
            <person name="Howarth C."/>
            <person name="Larson L."/>
            <person name="Lui A."/>
            <person name="MacDonald P.J.P."/>
            <person name="Montmayeur A."/>
            <person name="Murphy C."/>
            <person name="Neiman D."/>
            <person name="Pearson M."/>
            <person name="Priest M."/>
            <person name="Roberts A."/>
            <person name="Saif S."/>
            <person name="Shea T."/>
            <person name="Shenoy N."/>
            <person name="Sisk P."/>
            <person name="Stolte C."/>
            <person name="Sykes S."/>
            <person name="Wortman J."/>
            <person name="Nusbaum C."/>
            <person name="Birren B."/>
        </authorList>
    </citation>
    <scope>NUCLEOTIDE SEQUENCE [LARGE SCALE GENOMIC DNA]</scope>
    <source>
        <strain evidence="4">ATCC 700633</strain>
    </source>
</reference>
<accession>D0BL07</accession>
<dbReference type="PANTHER" id="PTHR30041:SF8">
    <property type="entry name" value="PROTEIN YFFB"/>
    <property type="match status" value="1"/>
</dbReference>
<evidence type="ECO:0000256" key="2">
    <source>
        <dbReference type="ARBA" id="ARBA00023284"/>
    </source>
</evidence>
<proteinExistence type="inferred from homology"/>
<name>D0BL07_9LACT</name>
<keyword evidence="1" id="KW-1015">Disulfide bond</keyword>
<dbReference type="EMBL" id="ACRF02000013">
    <property type="protein sequence ID" value="EEW93760.1"/>
    <property type="molecule type" value="Genomic_DNA"/>
</dbReference>
<dbReference type="CDD" id="cd03036">
    <property type="entry name" value="ArsC_like"/>
    <property type="match status" value="1"/>
</dbReference>
<dbReference type="STRING" id="626369.HMPREF0446_00642"/>
<dbReference type="SUPFAM" id="SSF52833">
    <property type="entry name" value="Thioredoxin-like"/>
    <property type="match status" value="1"/>
</dbReference>
<evidence type="ECO:0000313" key="5">
    <source>
        <dbReference type="Proteomes" id="UP000002939"/>
    </source>
</evidence>
<dbReference type="Proteomes" id="UP000002939">
    <property type="component" value="Unassembled WGS sequence"/>
</dbReference>
<dbReference type="AlphaFoldDB" id="D0BL07"/>
<dbReference type="InterPro" id="IPR006504">
    <property type="entry name" value="Tscrpt_reg_Spx/MgsR"/>
</dbReference>
<dbReference type="Pfam" id="PF03960">
    <property type="entry name" value="ArsC"/>
    <property type="match status" value="1"/>
</dbReference>
<reference evidence="4" key="1">
    <citation type="submission" date="2009-09" db="EMBL/GenBank/DDBJ databases">
        <authorList>
            <consortium name="The Broad Institute Genome Sequencing Platform"/>
            <person name="Ward D."/>
            <person name="Feldgarden M."/>
            <person name="Earl A."/>
            <person name="Young S.K."/>
            <person name="Zeng Q."/>
            <person name="Koehrsen M."/>
            <person name="Alvarado L."/>
            <person name="Berlin A."/>
            <person name="Bochicchio J."/>
            <person name="Borenstein D."/>
            <person name="Chapman S.B."/>
            <person name="Chen Z."/>
            <person name="Engels R."/>
            <person name="Freedman E."/>
            <person name="Gellesch M."/>
            <person name="Goldberg J."/>
            <person name="Griggs A."/>
            <person name="Gujja S."/>
            <person name="Heilman E."/>
            <person name="Heiman D."/>
            <person name="Hepburn T."/>
            <person name="Howarth C."/>
            <person name="Jen D."/>
            <person name="Larson L."/>
            <person name="Lewis B."/>
            <person name="Mehta T."/>
            <person name="Park D."/>
            <person name="Pearson M."/>
            <person name="Roberts A."/>
            <person name="Saif S."/>
            <person name="Shea T."/>
            <person name="Shenoy N."/>
            <person name="Sisk P."/>
            <person name="Stolte C."/>
            <person name="Sykes S."/>
            <person name="Thomson T."/>
            <person name="Walk T."/>
            <person name="White J."/>
            <person name="Yandava C."/>
            <person name="Sibley C.D."/>
            <person name="Field T.R."/>
            <person name="Grinwis M."/>
            <person name="Eshaghurshan C.S."/>
            <person name="Surette M.G."/>
            <person name="Haas B."/>
            <person name="Nusbaum C."/>
            <person name="Birren B."/>
        </authorList>
    </citation>
    <scope>NUCLEOTIDE SEQUENCE [LARGE SCALE GENOMIC DNA]</scope>
    <source>
        <strain evidence="4">ATCC 700633</strain>
    </source>
</reference>
<dbReference type="RefSeq" id="WP_006702916.1">
    <property type="nucleotide sequence ID" value="NZ_KI391971.1"/>
</dbReference>
<protein>
    <submittedName>
        <fullName evidence="4">Spx/MgsR family transcriptional regulator</fullName>
    </submittedName>
</protein>
<dbReference type="OrthoDB" id="9794155at2"/>
<organism evidence="4 5">
    <name type="scientific">Granulicatella elegans ATCC 700633</name>
    <dbReference type="NCBI Taxonomy" id="626369"/>
    <lineage>
        <taxon>Bacteria</taxon>
        <taxon>Bacillati</taxon>
        <taxon>Bacillota</taxon>
        <taxon>Bacilli</taxon>
        <taxon>Lactobacillales</taxon>
        <taxon>Carnobacteriaceae</taxon>
        <taxon>Granulicatella</taxon>
    </lineage>
</organism>
<evidence type="ECO:0000256" key="3">
    <source>
        <dbReference type="PROSITE-ProRule" id="PRU01282"/>
    </source>
</evidence>
<dbReference type="PROSITE" id="PS51354">
    <property type="entry name" value="GLUTAREDOXIN_2"/>
    <property type="match status" value="1"/>
</dbReference>
<comment type="caution">
    <text evidence="4">The sequence shown here is derived from an EMBL/GenBank/DDBJ whole genome shotgun (WGS) entry which is preliminary data.</text>
</comment>
<evidence type="ECO:0000256" key="1">
    <source>
        <dbReference type="ARBA" id="ARBA00023157"/>
    </source>
</evidence>
<keyword evidence="2" id="KW-0676">Redox-active center</keyword>
<sequence length="121" mass="13963">MIIYSHPKCTTCKKALKWLELHNIPFEVKDIREDHPTSEELQVLFERSALPLTKVFNTSGELYRKLGLKDVIKTMETSKAMELLASDGMLIKRPLLVSDEAVFFGFKEEQYEQLLKGESND</sequence>
<dbReference type="PANTHER" id="PTHR30041">
    <property type="entry name" value="ARSENATE REDUCTASE"/>
    <property type="match status" value="1"/>
</dbReference>
<dbReference type="NCBIfam" id="TIGR01617">
    <property type="entry name" value="arsC_related"/>
    <property type="match status" value="1"/>
</dbReference>
<dbReference type="eggNOG" id="COG1393">
    <property type="taxonomic scope" value="Bacteria"/>
</dbReference>
<dbReference type="Gene3D" id="3.40.30.10">
    <property type="entry name" value="Glutaredoxin"/>
    <property type="match status" value="1"/>
</dbReference>
<evidence type="ECO:0000313" key="4">
    <source>
        <dbReference type="EMBL" id="EEW93760.1"/>
    </source>
</evidence>